<evidence type="ECO:0000313" key="1">
    <source>
        <dbReference type="EMBL" id="DAF42752.1"/>
    </source>
</evidence>
<proteinExistence type="predicted"/>
<name>A0A8S5RVV3_9CAUD</name>
<accession>A0A8S5RVV3</accession>
<reference evidence="1" key="1">
    <citation type="journal article" date="2021" name="Proc. Natl. Acad. Sci. U.S.A.">
        <title>A Catalog of Tens of Thousands of Viruses from Human Metagenomes Reveals Hidden Associations with Chronic Diseases.</title>
        <authorList>
            <person name="Tisza M.J."/>
            <person name="Buck C.B."/>
        </authorList>
    </citation>
    <scope>NUCLEOTIDE SEQUENCE</scope>
    <source>
        <strain evidence="1">CtHip2</strain>
    </source>
</reference>
<sequence>MTNLVEIARAWRDKQLTKDELLQHLKRVKIYRPNTDRDSSEELIYFIGDKNSLFEVEEYIFPLEEDKPSFNEFQTLVNSSSIA</sequence>
<organism evidence="1">
    <name type="scientific">Siphoviridae sp. ctHip2</name>
    <dbReference type="NCBI Taxonomy" id="2827830"/>
    <lineage>
        <taxon>Viruses</taxon>
        <taxon>Duplodnaviria</taxon>
        <taxon>Heunggongvirae</taxon>
        <taxon>Uroviricota</taxon>
        <taxon>Caudoviricetes</taxon>
    </lineage>
</organism>
<protein>
    <submittedName>
        <fullName evidence="1">Uncharacterized protein</fullName>
    </submittedName>
</protein>
<dbReference type="EMBL" id="BK032497">
    <property type="protein sequence ID" value="DAF42752.1"/>
    <property type="molecule type" value="Genomic_DNA"/>
</dbReference>